<dbReference type="GO" id="GO:0048188">
    <property type="term" value="C:Set1C/COMPASS complex"/>
    <property type="evidence" value="ECO:0007669"/>
    <property type="project" value="InterPro"/>
</dbReference>
<dbReference type="Pfam" id="PF05186">
    <property type="entry name" value="Dpy-30"/>
    <property type="match status" value="1"/>
</dbReference>
<feature type="region of interest" description="Disordered" evidence="3">
    <location>
        <begin position="133"/>
        <end position="178"/>
    </location>
</feature>
<protein>
    <recommendedName>
        <fullName evidence="2">DPY30 domain-containing protein 2</fullName>
    </recommendedName>
</protein>
<dbReference type="FunFam" id="1.20.890.10:FF:000012">
    <property type="entry name" value="DPY30 domain containing 2"/>
    <property type="match status" value="1"/>
</dbReference>
<dbReference type="InterPro" id="IPR049630">
    <property type="entry name" value="DYDC-like_DD"/>
</dbReference>
<dbReference type="PANTHER" id="PTHR23356">
    <property type="entry name" value="DPY30-RELATED"/>
    <property type="match status" value="1"/>
</dbReference>
<gene>
    <name evidence="4" type="primary">DYDC2</name>
</gene>
<evidence type="ECO:0000256" key="1">
    <source>
        <dbReference type="ARBA" id="ARBA00010849"/>
    </source>
</evidence>
<reference evidence="4" key="2">
    <citation type="submission" date="2025-08" db="UniProtKB">
        <authorList>
            <consortium name="Ensembl"/>
        </authorList>
    </citation>
    <scope>IDENTIFICATION</scope>
</reference>
<comment type="similarity">
    <text evidence="1">Belongs to the dpy-30 family.</text>
</comment>
<dbReference type="InterPro" id="IPR037856">
    <property type="entry name" value="Sdc1/DPY30"/>
</dbReference>
<dbReference type="CDD" id="cd22966">
    <property type="entry name" value="DD_DYDC-like"/>
    <property type="match status" value="1"/>
</dbReference>
<organism evidence="4 5">
    <name type="scientific">Bos mutus grunniens</name>
    <name type="common">Wild yak</name>
    <name type="synonym">Bos grunniens</name>
    <dbReference type="NCBI Taxonomy" id="30521"/>
    <lineage>
        <taxon>Eukaryota</taxon>
        <taxon>Metazoa</taxon>
        <taxon>Chordata</taxon>
        <taxon>Craniata</taxon>
        <taxon>Vertebrata</taxon>
        <taxon>Euteleostomi</taxon>
        <taxon>Mammalia</taxon>
        <taxon>Eutheria</taxon>
        <taxon>Laurasiatheria</taxon>
        <taxon>Artiodactyla</taxon>
        <taxon>Ruminantia</taxon>
        <taxon>Pecora</taxon>
        <taxon>Bovidae</taxon>
        <taxon>Bovinae</taxon>
        <taxon>Bos</taxon>
    </lineage>
</organism>
<reference evidence="4" key="1">
    <citation type="submission" date="2019-05" db="EMBL/GenBank/DDBJ databases">
        <authorList>
            <person name="Zhang S."/>
            <person name="Liu J."/>
        </authorList>
    </citation>
    <scope>NUCLEOTIDE SEQUENCE [LARGE SCALE GENOMIC DNA]</scope>
</reference>
<dbReference type="Proteomes" id="UP000694520">
    <property type="component" value="Chromosome 27"/>
</dbReference>
<name>A0A8B9YSP1_BOSMU</name>
<accession>A0A8B9YSP1</accession>
<dbReference type="InterPro" id="IPR007858">
    <property type="entry name" value="Dpy-30_motif"/>
</dbReference>
<proteinExistence type="inferred from homology"/>
<dbReference type="Gene3D" id="1.20.890.10">
    <property type="entry name" value="cAMP-dependent protein kinase regulatory subunit, dimerization-anchoring domain"/>
    <property type="match status" value="1"/>
</dbReference>
<dbReference type="GeneTree" id="ENSGT00940000162091"/>
<evidence type="ECO:0000313" key="5">
    <source>
        <dbReference type="Proteomes" id="UP000694520"/>
    </source>
</evidence>
<evidence type="ECO:0000313" key="4">
    <source>
        <dbReference type="Ensembl" id="ENSBGRP00000041771.1"/>
    </source>
</evidence>
<dbReference type="AlphaFoldDB" id="A0A8B9YSP1"/>
<reference evidence="4" key="3">
    <citation type="submission" date="2025-09" db="UniProtKB">
        <authorList>
            <consortium name="Ensembl"/>
        </authorList>
    </citation>
    <scope>IDENTIFICATION</scope>
</reference>
<keyword evidence="5" id="KW-1185">Reference proteome</keyword>
<feature type="compositionally biased region" description="Low complexity" evidence="3">
    <location>
        <begin position="156"/>
        <end position="169"/>
    </location>
</feature>
<sequence>MFPKPARMETNYLKRCFGNRMAQALAEVAMVQPSDPIEYLAHWLYHYRKTVKAKEKDRQEKIQLQREYENSLKETRMAEMLKQEELVIQEQCEKCHHQLGRRNSTVGTHPHPVPLISVASSLEKTKFMQENTEAFEKEPLKQESLPGTSDMIPGMQQSPSSEPSVSSQVDLNTGTPQEINYQAIQHEIALEIHPGSESPP</sequence>
<evidence type="ECO:0000256" key="3">
    <source>
        <dbReference type="SAM" id="MobiDB-lite"/>
    </source>
</evidence>
<dbReference type="Ensembl" id="ENSBGRT00000048446.1">
    <property type="protein sequence ID" value="ENSBGRP00000041771.1"/>
    <property type="gene ID" value="ENSBGRG00000026194.1"/>
</dbReference>
<dbReference type="PANTHER" id="PTHR23356:SF3">
    <property type="entry name" value="DPY30 DOMAIN-CONTAINING PROTEIN 2"/>
    <property type="match status" value="1"/>
</dbReference>
<evidence type="ECO:0000256" key="2">
    <source>
        <dbReference type="ARBA" id="ARBA00068748"/>
    </source>
</evidence>